<name>A0A6G5RDU1_9ACTN</name>
<keyword evidence="2" id="KW-1185">Reference proteome</keyword>
<organism evidence="1 2">
    <name type="scientific">Streptomyces hawaiiensis</name>
    <dbReference type="NCBI Taxonomy" id="67305"/>
    <lineage>
        <taxon>Bacteria</taxon>
        <taxon>Bacillati</taxon>
        <taxon>Actinomycetota</taxon>
        <taxon>Actinomycetes</taxon>
        <taxon>Kitasatosporales</taxon>
        <taxon>Streptomycetaceae</taxon>
        <taxon>Streptomyces</taxon>
    </lineage>
</organism>
<proteinExistence type="predicted"/>
<evidence type="ECO:0000313" key="2">
    <source>
        <dbReference type="Proteomes" id="UP000495940"/>
    </source>
</evidence>
<dbReference type="Proteomes" id="UP000495940">
    <property type="component" value="Chromosome"/>
</dbReference>
<reference evidence="1 2" key="1">
    <citation type="submission" date="2017-06" db="EMBL/GenBank/DDBJ databases">
        <title>Complete Genome Sequence of Streptomyces hawaiiensis NRRL 15010 and insights into acyldepsipeptides biosynthesis.</title>
        <authorList>
            <person name="Mariita R.M."/>
            <person name="Sello J.K."/>
        </authorList>
    </citation>
    <scope>NUCLEOTIDE SEQUENCE [LARGE SCALE GENOMIC DNA]</scope>
    <source>
        <strain evidence="1 2">ATCC 12236</strain>
    </source>
</reference>
<dbReference type="AlphaFoldDB" id="A0A6G5RDU1"/>
<dbReference type="EMBL" id="CP021978">
    <property type="protein sequence ID" value="QCD55989.1"/>
    <property type="molecule type" value="Genomic_DNA"/>
</dbReference>
<gene>
    <name evidence="1" type="ORF">CEB94_14820</name>
</gene>
<evidence type="ECO:0000313" key="1">
    <source>
        <dbReference type="EMBL" id="QCD55989.1"/>
    </source>
</evidence>
<dbReference type="KEGG" id="shaw:CEB94_14820"/>
<protein>
    <submittedName>
        <fullName evidence="1">Uncharacterized protein</fullName>
    </submittedName>
</protein>
<accession>A0A6G5RDU1</accession>
<sequence>MARHPPSGRVNITELLTNLQARHDAATTQAGELRDLLGTLTADPALNVTRSRLGRLTRQGFLTQPGRGRYQKRT</sequence>